<reference evidence="2" key="1">
    <citation type="submission" date="2021-02" db="EMBL/GenBank/DDBJ databases">
        <authorList>
            <person name="Palmer J.M."/>
        </authorList>
    </citation>
    <scope>NUCLEOTIDE SEQUENCE</scope>
    <source>
        <strain evidence="2">SCRP734</strain>
    </source>
</reference>
<keyword evidence="3" id="KW-1185">Reference proteome</keyword>
<accession>A0A8T1W7G2</accession>
<dbReference type="EMBL" id="JAGDFM010000056">
    <property type="protein sequence ID" value="KAG7388658.1"/>
    <property type="molecule type" value="Genomic_DNA"/>
</dbReference>
<protein>
    <recommendedName>
        <fullName evidence="1">Retrotransposon gag domain-containing protein</fullName>
    </recommendedName>
</protein>
<gene>
    <name evidence="2" type="ORF">PHYPSEUDO_011985</name>
</gene>
<organism evidence="2 3">
    <name type="scientific">Phytophthora pseudosyringae</name>
    <dbReference type="NCBI Taxonomy" id="221518"/>
    <lineage>
        <taxon>Eukaryota</taxon>
        <taxon>Sar</taxon>
        <taxon>Stramenopiles</taxon>
        <taxon>Oomycota</taxon>
        <taxon>Peronosporomycetes</taxon>
        <taxon>Peronosporales</taxon>
        <taxon>Peronosporaceae</taxon>
        <taxon>Phytophthora</taxon>
    </lineage>
</organism>
<dbReference type="InterPro" id="IPR005162">
    <property type="entry name" value="Retrotrans_gag_dom"/>
</dbReference>
<dbReference type="AlphaFoldDB" id="A0A8T1W7G2"/>
<feature type="domain" description="Retrotransposon gag" evidence="1">
    <location>
        <begin position="79"/>
        <end position="167"/>
    </location>
</feature>
<dbReference type="OrthoDB" id="167658at2759"/>
<evidence type="ECO:0000313" key="2">
    <source>
        <dbReference type="EMBL" id="KAG7388658.1"/>
    </source>
</evidence>
<dbReference type="Proteomes" id="UP000694044">
    <property type="component" value="Unassembled WGS sequence"/>
</dbReference>
<evidence type="ECO:0000313" key="3">
    <source>
        <dbReference type="Proteomes" id="UP000694044"/>
    </source>
</evidence>
<proteinExistence type="predicted"/>
<sequence length="211" mass="24322">MSARMLAEVTTQLRQQQELMDKLVNRPLVEKRVEGLSMPKYIGSLGESLGLFLDQARLFFEAKDVDYTHASNSRRVLVMMVSNLQGQAAAWYVTQQSGIKTIGELADALRREFIPADLQEQLRDALYKLNQREGRDLADYVTRYRQLIMRVKDTSVIDKIVLFTRGLVTQTRAEVVYHRRITVRDAIGGAMEYERAHQQQQQHGQGNHRSR</sequence>
<comment type="caution">
    <text evidence="2">The sequence shown here is derived from an EMBL/GenBank/DDBJ whole genome shotgun (WGS) entry which is preliminary data.</text>
</comment>
<dbReference type="Pfam" id="PF03732">
    <property type="entry name" value="Retrotrans_gag"/>
    <property type="match status" value="1"/>
</dbReference>
<evidence type="ECO:0000259" key="1">
    <source>
        <dbReference type="Pfam" id="PF03732"/>
    </source>
</evidence>
<name>A0A8T1W7G2_9STRA</name>